<name>A0AAD6ZCN4_9AGAR</name>
<evidence type="ECO:0000313" key="2">
    <source>
        <dbReference type="Proteomes" id="UP001218218"/>
    </source>
</evidence>
<protein>
    <recommendedName>
        <fullName evidence="3">F-box domain-containing protein</fullName>
    </recommendedName>
</protein>
<reference evidence="1" key="1">
    <citation type="submission" date="2023-03" db="EMBL/GenBank/DDBJ databases">
        <title>Massive genome expansion in bonnet fungi (Mycena s.s.) driven by repeated elements and novel gene families across ecological guilds.</title>
        <authorList>
            <consortium name="Lawrence Berkeley National Laboratory"/>
            <person name="Harder C.B."/>
            <person name="Miyauchi S."/>
            <person name="Viragh M."/>
            <person name="Kuo A."/>
            <person name="Thoen E."/>
            <person name="Andreopoulos B."/>
            <person name="Lu D."/>
            <person name="Skrede I."/>
            <person name="Drula E."/>
            <person name="Henrissat B."/>
            <person name="Morin E."/>
            <person name="Kohler A."/>
            <person name="Barry K."/>
            <person name="LaButti K."/>
            <person name="Morin E."/>
            <person name="Salamov A."/>
            <person name="Lipzen A."/>
            <person name="Mereny Z."/>
            <person name="Hegedus B."/>
            <person name="Baldrian P."/>
            <person name="Stursova M."/>
            <person name="Weitz H."/>
            <person name="Taylor A."/>
            <person name="Grigoriev I.V."/>
            <person name="Nagy L.G."/>
            <person name="Martin F."/>
            <person name="Kauserud H."/>
        </authorList>
    </citation>
    <scope>NUCLEOTIDE SEQUENCE</scope>
    <source>
        <strain evidence="1">CBHHK002</strain>
    </source>
</reference>
<dbReference type="EMBL" id="JARIHO010000059">
    <property type="protein sequence ID" value="KAJ7318098.1"/>
    <property type="molecule type" value="Genomic_DNA"/>
</dbReference>
<accession>A0AAD6ZCN4</accession>
<keyword evidence="2" id="KW-1185">Reference proteome</keyword>
<organism evidence="1 2">
    <name type="scientific">Mycena albidolilacea</name>
    <dbReference type="NCBI Taxonomy" id="1033008"/>
    <lineage>
        <taxon>Eukaryota</taxon>
        <taxon>Fungi</taxon>
        <taxon>Dikarya</taxon>
        <taxon>Basidiomycota</taxon>
        <taxon>Agaricomycotina</taxon>
        <taxon>Agaricomycetes</taxon>
        <taxon>Agaricomycetidae</taxon>
        <taxon>Agaricales</taxon>
        <taxon>Marasmiineae</taxon>
        <taxon>Mycenaceae</taxon>
        <taxon>Mycena</taxon>
    </lineage>
</organism>
<dbReference type="Gene3D" id="1.20.1280.50">
    <property type="match status" value="1"/>
</dbReference>
<evidence type="ECO:0000313" key="1">
    <source>
        <dbReference type="EMBL" id="KAJ7318098.1"/>
    </source>
</evidence>
<dbReference type="InterPro" id="IPR036047">
    <property type="entry name" value="F-box-like_dom_sf"/>
</dbReference>
<dbReference type="CDD" id="cd09917">
    <property type="entry name" value="F-box_SF"/>
    <property type="match status" value="1"/>
</dbReference>
<sequence length="378" mass="42604">MTTTIPQELAEEILDHLADDLPSLGACSLVCRAWVFPSRSRLFKTCYLDGHNARGFRDLSRSPDCTFLHNIHRIEAYQYLWADEGRYLGEIAPDLSSLTGVRELDMVLCFQRSASRVFFCGGFVAAFPHVTRLSLSFSARNYEPEPGAPLIDTICLFPALQELKIRPFYGMVVSDCSPNAVPPRELHRLDLDGDVLGPILMWLNTSGHLPRVDSVTLSSLKPSLVPVVRAAMEQIGDALRYLRVDLTVLLAQWVRDDELTMLNLARNPNLRTLVVHDRPWDDIVLDASQMDLLLSRLTAPGLERLSLELNMLPYRQLHWAALDVLLQPTQFPRLRSVVVECSRHGSAHDDHSFLYQALPLLQASGLLRVCYGPLFGYE</sequence>
<comment type="caution">
    <text evidence="1">The sequence shown here is derived from an EMBL/GenBank/DDBJ whole genome shotgun (WGS) entry which is preliminary data.</text>
</comment>
<dbReference type="SUPFAM" id="SSF52047">
    <property type="entry name" value="RNI-like"/>
    <property type="match status" value="1"/>
</dbReference>
<proteinExistence type="predicted"/>
<evidence type="ECO:0008006" key="3">
    <source>
        <dbReference type="Google" id="ProtNLM"/>
    </source>
</evidence>
<gene>
    <name evidence="1" type="ORF">DFH08DRAFT_400003</name>
</gene>
<dbReference type="AlphaFoldDB" id="A0AAD6ZCN4"/>
<dbReference type="SUPFAM" id="SSF81383">
    <property type="entry name" value="F-box domain"/>
    <property type="match status" value="1"/>
</dbReference>
<dbReference type="Proteomes" id="UP001218218">
    <property type="component" value="Unassembled WGS sequence"/>
</dbReference>